<dbReference type="Proteomes" id="UP000306319">
    <property type="component" value="Unassembled WGS sequence"/>
</dbReference>
<dbReference type="EMBL" id="SRYB01000025">
    <property type="protein sequence ID" value="TGY77419.1"/>
    <property type="molecule type" value="Genomic_DNA"/>
</dbReference>
<name>A0AC61REC1_9BACT</name>
<accession>A0AC61REC1</accession>
<sequence length="1068" mass="123046">MSYIPSVNIEHNTANDFNYIVTENAKLVVGSLVNGFNSGHHSFTLIGTYGTGKSSFILAFENDIKNRIGQLVRNRKVFGDVKDFEFLNIVGDYAPLSKLIGRKLSTENENPIDYLHQYYQQLRKQNKFLFIVIDEFGKILEYAANNNPEKELYFLQKLAEFVNVPSRNIILITTLHQNFGSYAVKLTDTQRNEWQKVKGRFEEVVFAEPVEQLLYLTTQQMEAKPLSITTAAKLGFKILYDFAISSKIVSDRFKFSTAEKLYPLDPVSSVVLTIAIQRYGQNERSLFSFLSAQGKGSLNEFEPTPNNTYNVSDVCDYLRYHYFSALSESNSDSTGWRSLTVALERISCIDASFNFIESATKIIKLIGLLNIFFAGIRLTKEFIEIYAQNAMGINQPMTIIDKLTSLKIIRYAQYKSQYILFEGTNLNLEDELYKAAGIVPTPSLSIEEIGGHVRPRVFLANESYYHTGTPRYFEFKVTNEPINIEPTGEIDGYIHLVFPLSDIHNYVKELSEKHNAGANVYAYFKNTDSITKHLHEIKKLQYVIDNVAMDDNVAKAELENQKRYETQKLNSALNEEIASPTSSIIWYFHGEELRIHSLKELNELISRVCTEVYHKTPIIRNELFNKQKLSSAISLARVNLLDAMLLHSDEEDFGFAKQSFPPEKTIYYTLLRDSGIHRQDENGNWILGAPTQPELQSLWQVCIEFLKSSVDRPRKLTDLSEILRTRPYKLKQGVIDIWLPIFLYVNQQDYALYNDSVFVLNLNKEVFELLQKQLKKFSVKAFDVSGVRLEFFKRYRQFLRKDDGVAISTDSLLDTVKPFFHFYRTLNRYAKTTRKFDNPFTVKFRDVLAQAQDPVKTFFDDLPAALGYRDLNSDSFVSQYLQLIRTAVRDLNTCYDFLIDRIEHKVKEYIGLTTDFDEYKPLLTKRYSTVNGNLLTPKSKSFLERILVPSDNRKEFYEKITIVVNDKRLEETKDNEESLLVNRLLHLFSELERASSISTDVALEDGDEAFNFELATASGDFSEAKTFRLPSTKKIKANQMMEKLSESMSGDRDLDICVLLKLLNEKLK</sequence>
<comment type="caution">
    <text evidence="1">The sequence shown here is derived from an EMBL/GenBank/DDBJ whole genome shotgun (WGS) entry which is preliminary data.</text>
</comment>
<protein>
    <submittedName>
        <fullName evidence="1">Uncharacterized protein</fullName>
    </submittedName>
</protein>
<reference evidence="1" key="1">
    <citation type="submission" date="2019-04" db="EMBL/GenBank/DDBJ databases">
        <title>Microbes associate with the intestines of laboratory mice.</title>
        <authorList>
            <person name="Navarre W."/>
            <person name="Wong E."/>
            <person name="Huang K."/>
            <person name="Tropini C."/>
            <person name="Ng K."/>
            <person name="Yu B."/>
        </authorList>
    </citation>
    <scope>NUCLEOTIDE SEQUENCE</scope>
    <source>
        <strain evidence="1">NM04_E33</strain>
    </source>
</reference>
<organism evidence="1 2">
    <name type="scientific">Lepagella muris</name>
    <dbReference type="NCBI Taxonomy" id="3032870"/>
    <lineage>
        <taxon>Bacteria</taxon>
        <taxon>Pseudomonadati</taxon>
        <taxon>Bacteroidota</taxon>
        <taxon>Bacteroidia</taxon>
        <taxon>Bacteroidales</taxon>
        <taxon>Muribaculaceae</taxon>
        <taxon>Lepagella</taxon>
    </lineage>
</organism>
<gene>
    <name evidence="1" type="ORF">E5331_14635</name>
</gene>
<proteinExistence type="predicted"/>
<evidence type="ECO:0000313" key="1">
    <source>
        <dbReference type="EMBL" id="TGY77419.1"/>
    </source>
</evidence>
<keyword evidence="2" id="KW-1185">Reference proteome</keyword>
<evidence type="ECO:0000313" key="2">
    <source>
        <dbReference type="Proteomes" id="UP000306319"/>
    </source>
</evidence>